<sequence length="500" mass="55019">MADVETSGASSTEKGVTSVEHEDVHSIPGDYWYDKKLFGFLPPYSGSMFQVVMLAFVVFMCPGMFNALTGLGGSGISDVTVADNGNVALYSTFATIGFFGGTICNIIGVKACLCFGGTGYAVYAGSLLCWQHEENAGFVIFAGAYLGICAGCLWAAQGTIIMSYPTEDKKGTAIMVFWIIFNLGAVIGSIIPLAANMENKSGNATTGTFIAFLILMCMGSIISLFMLPIEKVWKSDGTRVVTEKYPDWKEEIKSLYRLLIAEPWIFLLFPMFFSSNYFYTYQFNAVNAARFNIRTRSLNSLLYWAAQMLGASILGLTLDMTRFRRSFRAKIGWVACFVCGMAIFGGGWAFQKGNTRETAAAMTQAELIDFKQGRYIGPMFLYIFYGVYDAMYQTFILWTLGSLSNNPRKTALYAGFYKGIQSAAAVIAWRMDALTIPYLNMFVSSWVLPVASLLIAAPLILFRITDHTEVTEDVLDPHNLDLKSIKSIRSGVDQPALVSA</sequence>
<accession>A0A9P0W150</accession>
<evidence type="ECO:0000256" key="5">
    <source>
        <dbReference type="SAM" id="MobiDB-lite"/>
    </source>
</evidence>
<feature type="transmembrane region" description="Helical" evidence="6">
    <location>
        <begin position="47"/>
        <end position="68"/>
    </location>
</feature>
<protein>
    <submittedName>
        <fullName evidence="7">Notoamide biosynthesis cluster protein O</fullName>
    </submittedName>
</protein>
<evidence type="ECO:0000256" key="1">
    <source>
        <dbReference type="ARBA" id="ARBA00004141"/>
    </source>
</evidence>
<dbReference type="OrthoDB" id="196103at2759"/>
<feature type="transmembrane region" description="Helical" evidence="6">
    <location>
        <begin position="379"/>
        <end position="400"/>
    </location>
</feature>
<feature type="region of interest" description="Disordered" evidence="5">
    <location>
        <begin position="1"/>
        <end position="21"/>
    </location>
</feature>
<proteinExistence type="predicted"/>
<feature type="transmembrane region" description="Helical" evidence="6">
    <location>
        <begin position="173"/>
        <end position="195"/>
    </location>
</feature>
<feature type="transmembrane region" description="Helical" evidence="6">
    <location>
        <begin position="89"/>
        <end position="118"/>
    </location>
</feature>
<dbReference type="InterPro" id="IPR051617">
    <property type="entry name" value="UNC-93-like_regulator"/>
</dbReference>
<feature type="transmembrane region" description="Helical" evidence="6">
    <location>
        <begin position="258"/>
        <end position="281"/>
    </location>
</feature>
<dbReference type="InterPro" id="IPR010291">
    <property type="entry name" value="Ion_channel_UNC-93"/>
</dbReference>
<keyword evidence="4 6" id="KW-0472">Membrane</keyword>
<evidence type="ECO:0000256" key="2">
    <source>
        <dbReference type="ARBA" id="ARBA00022692"/>
    </source>
</evidence>
<comment type="caution">
    <text evidence="7">The sequence shown here is derived from an EMBL/GenBank/DDBJ whole genome shotgun (WGS) entry which is preliminary data.</text>
</comment>
<dbReference type="CDD" id="cd06178">
    <property type="entry name" value="MFS_unc93-like"/>
    <property type="match status" value="1"/>
</dbReference>
<keyword evidence="3 6" id="KW-1133">Transmembrane helix</keyword>
<feature type="transmembrane region" description="Helical" evidence="6">
    <location>
        <begin position="207"/>
        <end position="229"/>
    </location>
</feature>
<keyword evidence="2 6" id="KW-0812">Transmembrane</keyword>
<feature type="transmembrane region" description="Helical" evidence="6">
    <location>
        <begin position="138"/>
        <end position="161"/>
    </location>
</feature>
<reference evidence="7" key="1">
    <citation type="submission" date="2022-03" db="EMBL/GenBank/DDBJ databases">
        <authorList>
            <person name="Legras J.-L."/>
            <person name="Devillers H."/>
            <person name="Grondin C."/>
        </authorList>
    </citation>
    <scope>NUCLEOTIDE SEQUENCE</scope>
    <source>
        <strain evidence="7">CLIB 1423</strain>
    </source>
</reference>
<evidence type="ECO:0000313" key="7">
    <source>
        <dbReference type="EMBL" id="CAH2355702.1"/>
    </source>
</evidence>
<comment type="subcellular location">
    <subcellularLocation>
        <location evidence="1">Membrane</location>
        <topology evidence="1">Multi-pass membrane protein</topology>
    </subcellularLocation>
</comment>
<dbReference type="Proteomes" id="UP000837801">
    <property type="component" value="Unassembled WGS sequence"/>
</dbReference>
<dbReference type="InterPro" id="IPR036259">
    <property type="entry name" value="MFS_trans_sf"/>
</dbReference>
<organism evidence="7 8">
    <name type="scientific">[Candida] railenensis</name>
    <dbReference type="NCBI Taxonomy" id="45579"/>
    <lineage>
        <taxon>Eukaryota</taxon>
        <taxon>Fungi</taxon>
        <taxon>Dikarya</taxon>
        <taxon>Ascomycota</taxon>
        <taxon>Saccharomycotina</taxon>
        <taxon>Pichiomycetes</taxon>
        <taxon>Debaryomycetaceae</taxon>
        <taxon>Kurtzmaniella</taxon>
    </lineage>
</organism>
<dbReference type="EMBL" id="CAKXYY010000031">
    <property type="protein sequence ID" value="CAH2355702.1"/>
    <property type="molecule type" value="Genomic_DNA"/>
</dbReference>
<evidence type="ECO:0000256" key="4">
    <source>
        <dbReference type="ARBA" id="ARBA00023136"/>
    </source>
</evidence>
<evidence type="ECO:0000313" key="8">
    <source>
        <dbReference type="Proteomes" id="UP000837801"/>
    </source>
</evidence>
<feature type="transmembrane region" description="Helical" evidence="6">
    <location>
        <begin position="412"/>
        <end position="431"/>
    </location>
</feature>
<keyword evidence="8" id="KW-1185">Reference proteome</keyword>
<evidence type="ECO:0000256" key="3">
    <source>
        <dbReference type="ARBA" id="ARBA00022989"/>
    </source>
</evidence>
<dbReference type="AlphaFoldDB" id="A0A9P0W150"/>
<dbReference type="Pfam" id="PF05978">
    <property type="entry name" value="UNC-93"/>
    <property type="match status" value="1"/>
</dbReference>
<evidence type="ECO:0000256" key="6">
    <source>
        <dbReference type="SAM" id="Phobius"/>
    </source>
</evidence>
<dbReference type="GO" id="GO:0016020">
    <property type="term" value="C:membrane"/>
    <property type="evidence" value="ECO:0007669"/>
    <property type="project" value="UniProtKB-SubCell"/>
</dbReference>
<dbReference type="SUPFAM" id="SSF103473">
    <property type="entry name" value="MFS general substrate transporter"/>
    <property type="match status" value="1"/>
</dbReference>
<dbReference type="Gene3D" id="1.20.1250.20">
    <property type="entry name" value="MFS general substrate transporter like domains"/>
    <property type="match status" value="1"/>
</dbReference>
<dbReference type="PANTHER" id="PTHR23294">
    <property type="entry name" value="ET TRANSLATION PRODUCT-RELATED"/>
    <property type="match status" value="1"/>
</dbReference>
<name>A0A9P0W150_9ASCO</name>
<feature type="transmembrane region" description="Helical" evidence="6">
    <location>
        <begin position="301"/>
        <end position="319"/>
    </location>
</feature>
<feature type="transmembrane region" description="Helical" evidence="6">
    <location>
        <begin position="331"/>
        <end position="350"/>
    </location>
</feature>
<dbReference type="PANTHER" id="PTHR23294:SF59">
    <property type="entry name" value="UNC93-LIKE PROTEIN C922.05C"/>
    <property type="match status" value="1"/>
</dbReference>
<feature type="transmembrane region" description="Helical" evidence="6">
    <location>
        <begin position="443"/>
        <end position="462"/>
    </location>
</feature>
<gene>
    <name evidence="7" type="ORF">CLIB1423_31S00914</name>
</gene>